<dbReference type="AlphaFoldDB" id="A0A498MA09"/>
<feature type="chain" id="PRO_5019834520" evidence="2">
    <location>
        <begin position="32"/>
        <end position="207"/>
    </location>
</feature>
<dbReference type="STRING" id="84645.A0A498MA09"/>
<feature type="region of interest" description="Disordered" evidence="1">
    <location>
        <begin position="35"/>
        <end position="58"/>
    </location>
</feature>
<evidence type="ECO:0000313" key="3">
    <source>
        <dbReference type="EMBL" id="RXN17611.1"/>
    </source>
</evidence>
<keyword evidence="2" id="KW-0732">Signal</keyword>
<name>A0A498MA09_LABRO</name>
<reference evidence="3 4" key="1">
    <citation type="submission" date="2018-03" db="EMBL/GenBank/DDBJ databases">
        <title>Draft genome sequence of Rohu Carp (Labeo rohita).</title>
        <authorList>
            <person name="Das P."/>
            <person name="Kushwaha B."/>
            <person name="Joshi C.G."/>
            <person name="Kumar D."/>
            <person name="Nagpure N.S."/>
            <person name="Sahoo L."/>
            <person name="Das S.P."/>
            <person name="Bit A."/>
            <person name="Patnaik S."/>
            <person name="Meher P.K."/>
            <person name="Jayasankar P."/>
            <person name="Koringa P.G."/>
            <person name="Patel N.V."/>
            <person name="Hinsu A.T."/>
            <person name="Kumar R."/>
            <person name="Pandey M."/>
            <person name="Agarwal S."/>
            <person name="Srivastava S."/>
            <person name="Singh M."/>
            <person name="Iquebal M.A."/>
            <person name="Jaiswal S."/>
            <person name="Angadi U.B."/>
            <person name="Kumar N."/>
            <person name="Raza M."/>
            <person name="Shah T.M."/>
            <person name="Rai A."/>
            <person name="Jena J.K."/>
        </authorList>
    </citation>
    <scope>NUCLEOTIDE SEQUENCE [LARGE SCALE GENOMIC DNA]</scope>
    <source>
        <strain evidence="3">DASCIFA01</strain>
        <tissue evidence="3">Testis</tissue>
    </source>
</reference>
<gene>
    <name evidence="3" type="ORF">ROHU_008018</name>
</gene>
<protein>
    <submittedName>
        <fullName evidence="3">Nuclease HARBI1</fullName>
    </submittedName>
</protein>
<evidence type="ECO:0000256" key="1">
    <source>
        <dbReference type="SAM" id="MobiDB-lite"/>
    </source>
</evidence>
<feature type="signal peptide" evidence="2">
    <location>
        <begin position="1"/>
        <end position="31"/>
    </location>
</feature>
<comment type="caution">
    <text evidence="3">The sequence shown here is derived from an EMBL/GenBank/DDBJ whole genome shotgun (WGS) entry which is preliminary data.</text>
</comment>
<sequence length="207" mass="21811">MSASSHQAALMIITACAILHSICLGVGDTMAQENKHEEDVAEDEGEHALEAASGAPWRDQLSAVVSAPDEGPADHNYRQKREIMGNSIDTESSETAFTAITEASENTESSETVTAVIMGDSIDTGSSETKSTTAAEATGNTQSLEEEAATVSGETGEVYTAQTHNMTVAITGRTENKTYTSETDGAVASELESTETSRLECVAVRER</sequence>
<dbReference type="EMBL" id="QBIY01012742">
    <property type="protein sequence ID" value="RXN17611.1"/>
    <property type="molecule type" value="Genomic_DNA"/>
</dbReference>
<dbReference type="Proteomes" id="UP000290572">
    <property type="component" value="Unassembled WGS sequence"/>
</dbReference>
<evidence type="ECO:0000313" key="4">
    <source>
        <dbReference type="Proteomes" id="UP000290572"/>
    </source>
</evidence>
<proteinExistence type="predicted"/>
<keyword evidence="4" id="KW-1185">Reference proteome</keyword>
<evidence type="ECO:0000256" key="2">
    <source>
        <dbReference type="SAM" id="SignalP"/>
    </source>
</evidence>
<accession>A0A498MA09</accession>
<organism evidence="3 4">
    <name type="scientific">Labeo rohita</name>
    <name type="common">Indian major carp</name>
    <name type="synonym">Cyprinus rohita</name>
    <dbReference type="NCBI Taxonomy" id="84645"/>
    <lineage>
        <taxon>Eukaryota</taxon>
        <taxon>Metazoa</taxon>
        <taxon>Chordata</taxon>
        <taxon>Craniata</taxon>
        <taxon>Vertebrata</taxon>
        <taxon>Euteleostomi</taxon>
        <taxon>Actinopterygii</taxon>
        <taxon>Neopterygii</taxon>
        <taxon>Teleostei</taxon>
        <taxon>Ostariophysi</taxon>
        <taxon>Cypriniformes</taxon>
        <taxon>Cyprinidae</taxon>
        <taxon>Labeoninae</taxon>
        <taxon>Labeonini</taxon>
        <taxon>Labeo</taxon>
    </lineage>
</organism>